<comment type="caution">
    <text evidence="2">The sequence shown here is derived from an EMBL/GenBank/DDBJ whole genome shotgun (WGS) entry which is preliminary data.</text>
</comment>
<feature type="compositionally biased region" description="Basic and acidic residues" evidence="1">
    <location>
        <begin position="757"/>
        <end position="771"/>
    </location>
</feature>
<proteinExistence type="predicted"/>
<accession>A0A553RBK1</accession>
<feature type="compositionally biased region" description="Acidic residues" evidence="1">
    <location>
        <begin position="1459"/>
        <end position="1472"/>
    </location>
</feature>
<feature type="compositionally biased region" description="Polar residues" evidence="1">
    <location>
        <begin position="696"/>
        <end position="719"/>
    </location>
</feature>
<reference evidence="2 3" key="1">
    <citation type="journal article" date="2019" name="Sci. Data">
        <title>Hybrid genome assembly and annotation of Danionella translucida.</title>
        <authorList>
            <person name="Kadobianskyi M."/>
            <person name="Schulze L."/>
            <person name="Schuelke M."/>
            <person name="Judkewitz B."/>
        </authorList>
    </citation>
    <scope>NUCLEOTIDE SEQUENCE [LARGE SCALE GENOMIC DNA]</scope>
    <source>
        <strain evidence="2 3">Bolton</strain>
    </source>
</reference>
<feature type="region of interest" description="Disordered" evidence="1">
    <location>
        <begin position="696"/>
        <end position="771"/>
    </location>
</feature>
<dbReference type="EMBL" id="SRMA01025065">
    <property type="protein sequence ID" value="TRY99551.1"/>
    <property type="molecule type" value="Genomic_DNA"/>
</dbReference>
<evidence type="ECO:0008006" key="4">
    <source>
        <dbReference type="Google" id="ProtNLM"/>
    </source>
</evidence>
<dbReference type="Proteomes" id="UP000316079">
    <property type="component" value="Unassembled WGS sequence"/>
</dbReference>
<gene>
    <name evidence="2" type="ORF">DNTS_020836</name>
</gene>
<feature type="region of interest" description="Disordered" evidence="1">
    <location>
        <begin position="1113"/>
        <end position="1136"/>
    </location>
</feature>
<feature type="region of interest" description="Disordered" evidence="1">
    <location>
        <begin position="318"/>
        <end position="356"/>
    </location>
</feature>
<sequence length="1528" mass="168087">MFIRSKIIPSPQVYVTVYQMINFSCASSQTGETKGVDEKPAGGTFKLPTFSRYDGQPSFQGQTAQSGPQYQCGDRAFTVMIKQEDSSNIKVKETTGNLLFLVQLSSACGYSTKTTRTDVLLLFNFDSCYVKKEALNGQPTPLLYASSKCWQRLESNQGEVSFFVPYAACGVGYKDGRSVLDLKSKEESFALSCPSNPRFPSPESRPVLKPGFYQEVPNAFPSRALLGRYPLDPVDGVSSVPFLQPKPRWTSRTPSFPSLFNMSVNIPFAIPAPVNTFNRDPTFGGRDLVSGNINPLSGGAVQLYGKMDPFSGATVQLSGGANPLSGGTLQRPEETDPLSGGTWQLSRGHDRQPGVRDGFFVGRNPPFRVRDGDFVGHDLPFGVRDGLFGGHHPPSRVRDGVFLGRDPPSRVRDGVFLGRDPSGVRTGGVAGRYPLSGVRDGVFLGRDPPGVRDGAFADRDPLSGVSDGVPLGQDPLSGVRDDFFASRDPPSGVRDGLFDRRDHFSGFRDNHFGSRKRLSGVRDFQGSRDPLSGDGDRDLLLGDKQRFLDGRDRLYGRDPLEGGSTLSGDRAYWLENRNRLSGNRGRWVDNSDYLSGNVARQFEGQDHLSEDEHLFDTSDLSDSAVYASGARDRQDLFGAQDGLSGSSKRWFGDRSSLYGNAGSLSAGKGLSERTGSSVNQKLFWISQLLPPGYVISTSNSQSPRALPQTSQSPEPTSFPQKDLEPDENPSEPDTDSDPEEVLTPRSMNPGRSVKNMPSEDRRLVKGGDEKPIAGTIKLPSYGRNVFLGEGRSDGQSLFQEQTAQFGPQYQCGDRAFTVIIKQDDSPNIMIKEAMGNLLYLVQLSPACGYSMKTTRKDVLLLFNYNSCYVKKEDVAYWLLINWYGTDRILYCPVKKPAPTVLCKNDAMELTIGDGAMEDMSVSLNGQPAPLLYASSKCWQRMESNPGEVMFLIPYSACGVVHTDGRAVLDLKSNEESIALSCPSKQMYPSTESRPSGTFNLLHKPGSYREVPSAFPSRDLPGRYPLDPMDGVSKVSFSQPKPRGLSRPPSFPGVFNMSVNIPFAIPAPINTAFSEPYFGGRDVVPGNMNPLSGGAVQLYGRIDPFSGATMQLSDGTNSLSRGSLQQSEDTATLSGGTWQQSRGRDYLSKFGHLLYEGRDQSGVRDGLSESRYRPSGLRDSLFAGHDHLSRDRDGFFGGRDRTSRVRDGLLEHRDHLSGFRGHQFESRDRLSGDGDYFLEGRNPLSGDWDPMPGGRDRLLGERQSFLEGRDQLYGKYALEGRDRLSGDRDYWLENRNRLSGNRGRWVDNRDYLSGAVARQLEDQDRLSEDEEHLLETSDLSEDIGRLAGSVERTSGARDRQDLFEVQDRLSGSSKRWFGDRSSLSGSSRRLSGSASRMSEGDYLSKSRTGSNMLDQKLAWISQLLPPGYIISPSTSQSPRSLPQTGQSPEPTGFKHKDLEPDPSEPDTDSDTEEILTPRSINLGHSTKNMPSEHSHPHINHVPGHPVKGSNLPHSQRSSVWLRVTPQGSP</sequence>
<feature type="compositionally biased region" description="Acidic residues" evidence="1">
    <location>
        <begin position="724"/>
        <end position="740"/>
    </location>
</feature>
<evidence type="ECO:0000313" key="2">
    <source>
        <dbReference type="EMBL" id="TRY99551.1"/>
    </source>
</evidence>
<keyword evidence="3" id="KW-1185">Reference proteome</keyword>
<feature type="compositionally biased region" description="Low complexity" evidence="1">
    <location>
        <begin position="1379"/>
        <end position="1396"/>
    </location>
</feature>
<feature type="region of interest" description="Disordered" evidence="1">
    <location>
        <begin position="453"/>
        <end position="472"/>
    </location>
</feature>
<dbReference type="OrthoDB" id="8889443at2759"/>
<feature type="region of interest" description="Disordered" evidence="1">
    <location>
        <begin position="1429"/>
        <end position="1528"/>
    </location>
</feature>
<evidence type="ECO:0000313" key="3">
    <source>
        <dbReference type="Proteomes" id="UP000316079"/>
    </source>
</evidence>
<organism evidence="2 3">
    <name type="scientific">Danionella cerebrum</name>
    <dbReference type="NCBI Taxonomy" id="2873325"/>
    <lineage>
        <taxon>Eukaryota</taxon>
        <taxon>Metazoa</taxon>
        <taxon>Chordata</taxon>
        <taxon>Craniata</taxon>
        <taxon>Vertebrata</taxon>
        <taxon>Euteleostomi</taxon>
        <taxon>Actinopterygii</taxon>
        <taxon>Neopterygii</taxon>
        <taxon>Teleostei</taxon>
        <taxon>Ostariophysi</taxon>
        <taxon>Cypriniformes</taxon>
        <taxon>Danionidae</taxon>
        <taxon>Danioninae</taxon>
        <taxon>Danionella</taxon>
    </lineage>
</organism>
<protein>
    <recommendedName>
        <fullName evidence="4">ZP domain-containing protein</fullName>
    </recommendedName>
</protein>
<feature type="compositionally biased region" description="Polar residues" evidence="1">
    <location>
        <begin position="1477"/>
        <end position="1488"/>
    </location>
</feature>
<evidence type="ECO:0000256" key="1">
    <source>
        <dbReference type="SAM" id="MobiDB-lite"/>
    </source>
</evidence>
<name>A0A553RBK1_9TELE</name>
<feature type="compositionally biased region" description="Polar residues" evidence="1">
    <location>
        <begin position="1430"/>
        <end position="1448"/>
    </location>
</feature>
<feature type="region of interest" description="Disordered" evidence="1">
    <location>
        <begin position="1372"/>
        <end position="1406"/>
    </location>
</feature>